<evidence type="ECO:0000259" key="8">
    <source>
        <dbReference type="SMART" id="SM00062"/>
    </source>
</evidence>
<evidence type="ECO:0000256" key="1">
    <source>
        <dbReference type="ARBA" id="ARBA00004651"/>
    </source>
</evidence>
<dbReference type="Pfam" id="PF03458">
    <property type="entry name" value="Gly_transporter"/>
    <property type="match status" value="2"/>
</dbReference>
<keyword evidence="6 7" id="KW-0472">Membrane</keyword>
<feature type="transmembrane region" description="Helical" evidence="7">
    <location>
        <begin position="362"/>
        <end position="380"/>
    </location>
</feature>
<dbReference type="InterPro" id="IPR001638">
    <property type="entry name" value="Solute-binding_3/MltF_N"/>
</dbReference>
<keyword evidence="4 7" id="KW-0812">Transmembrane</keyword>
<comment type="similarity">
    <text evidence="2">Belongs to the UPF0126 family.</text>
</comment>
<dbReference type="EMBL" id="VWXX01000001">
    <property type="protein sequence ID" value="KAA6187752.1"/>
    <property type="molecule type" value="Genomic_DNA"/>
</dbReference>
<evidence type="ECO:0000256" key="5">
    <source>
        <dbReference type="ARBA" id="ARBA00022989"/>
    </source>
</evidence>
<dbReference type="PANTHER" id="PTHR30506">
    <property type="entry name" value="INNER MEMBRANE PROTEIN"/>
    <property type="match status" value="1"/>
</dbReference>
<feature type="transmembrane region" description="Helical" evidence="7">
    <location>
        <begin position="328"/>
        <end position="350"/>
    </location>
</feature>
<sequence length="528" mass="58441">MAPGRDHRPPITRPAPAPLLRSIPGLVRRRCGALLMTLLLLLGAAVPAVLAEDRNLRVAWSDQVPYQYLDQSDKRDAPTGIDLEVMREAARRAGLTMTFRYHPFGESLDLLARGDIDAVVGAYDSAERRAFTEVSVPYRLGLDRIFAPPDLLLEQTGSLADVVAQFRQQRLRLAVVADFDWGEAGRAAIDALRADGLVVDTDSLPQSISMVLGGRADAFVGDQLSGLALLSIWNAPQIAALPVVVQERGIHILFARDRLPAWKIQRFDAALQDMLDDGTVDRILQRFTNPLAIDAVFHGRTVELLFIIGIIAFSISGIVIARQGNYSIFGAFVLASLPALGGGVLRDVLLLRKLFFFESPEMIYTCLVTILMGYLFNRFLRAVRGRALWFFDLVNFFVRLRRRMNPRLALEFFDAIGLALFTVVAISITAEEGLAPLWFWGPLIGALTATGGAIMRDMIRSEAHNPILHTSFYGETAFLWGMLLAVFLQFAGPYASTDQILVAVIVCVLGIVLTRMSFVLFRIPTPRY</sequence>
<keyword evidence="5 7" id="KW-1133">Transmembrane helix</keyword>
<evidence type="ECO:0000256" key="2">
    <source>
        <dbReference type="ARBA" id="ARBA00008193"/>
    </source>
</evidence>
<evidence type="ECO:0000313" key="9">
    <source>
        <dbReference type="EMBL" id="KAA6187752.1"/>
    </source>
</evidence>
<dbReference type="PANTHER" id="PTHR30506:SF3">
    <property type="entry name" value="UPF0126 INNER MEMBRANE PROTEIN YADS-RELATED"/>
    <property type="match status" value="1"/>
</dbReference>
<gene>
    <name evidence="9" type="ORF">F2Q65_00465</name>
</gene>
<dbReference type="InterPro" id="IPR005115">
    <property type="entry name" value="Gly_transporter"/>
</dbReference>
<dbReference type="GO" id="GO:0005886">
    <property type="term" value="C:plasma membrane"/>
    <property type="evidence" value="ECO:0007669"/>
    <property type="project" value="UniProtKB-SubCell"/>
</dbReference>
<feature type="transmembrane region" description="Helical" evidence="7">
    <location>
        <begin position="436"/>
        <end position="455"/>
    </location>
</feature>
<comment type="subcellular location">
    <subcellularLocation>
        <location evidence="1">Cell membrane</location>
        <topology evidence="1">Multi-pass membrane protein</topology>
    </subcellularLocation>
</comment>
<evidence type="ECO:0000256" key="6">
    <source>
        <dbReference type="ARBA" id="ARBA00023136"/>
    </source>
</evidence>
<dbReference type="SMART" id="SM00062">
    <property type="entry name" value="PBPb"/>
    <property type="match status" value="1"/>
</dbReference>
<dbReference type="Pfam" id="PF00497">
    <property type="entry name" value="SBP_bac_3"/>
    <property type="match status" value="1"/>
</dbReference>
<protein>
    <submittedName>
        <fullName evidence="9">Transporter substrate-binding domain-containing protein</fullName>
    </submittedName>
</protein>
<dbReference type="OrthoDB" id="9768183at2"/>
<dbReference type="Gene3D" id="3.40.190.10">
    <property type="entry name" value="Periplasmic binding protein-like II"/>
    <property type="match status" value="2"/>
</dbReference>
<evidence type="ECO:0000256" key="4">
    <source>
        <dbReference type="ARBA" id="ARBA00022692"/>
    </source>
</evidence>
<feature type="domain" description="Solute-binding protein family 3/N-terminal" evidence="8">
    <location>
        <begin position="55"/>
        <end position="291"/>
    </location>
</feature>
<accession>A0A5M8FVB3</accession>
<feature type="transmembrane region" description="Helical" evidence="7">
    <location>
        <begin position="500"/>
        <end position="521"/>
    </location>
</feature>
<keyword evidence="10" id="KW-1185">Reference proteome</keyword>
<feature type="transmembrane region" description="Helical" evidence="7">
    <location>
        <begin position="304"/>
        <end position="321"/>
    </location>
</feature>
<keyword evidence="3" id="KW-1003">Cell membrane</keyword>
<reference evidence="9 10" key="1">
    <citation type="submission" date="2019-09" db="EMBL/GenBank/DDBJ databases">
        <title>Whole-genome sequence of the purple sulfur bacterium Thiohalocapsa marina DSM 19078.</title>
        <authorList>
            <person name="Kyndt J.A."/>
            <person name="Meyer T.E."/>
        </authorList>
    </citation>
    <scope>NUCLEOTIDE SEQUENCE [LARGE SCALE GENOMIC DNA]</scope>
    <source>
        <strain evidence="9 10">DSM 19078</strain>
    </source>
</reference>
<evidence type="ECO:0000313" key="10">
    <source>
        <dbReference type="Proteomes" id="UP000322981"/>
    </source>
</evidence>
<dbReference type="SUPFAM" id="SSF53850">
    <property type="entry name" value="Periplasmic binding protein-like II"/>
    <property type="match status" value="1"/>
</dbReference>
<comment type="caution">
    <text evidence="9">The sequence shown here is derived from an EMBL/GenBank/DDBJ whole genome shotgun (WGS) entry which is preliminary data.</text>
</comment>
<evidence type="ECO:0000256" key="3">
    <source>
        <dbReference type="ARBA" id="ARBA00022475"/>
    </source>
</evidence>
<dbReference type="Proteomes" id="UP000322981">
    <property type="component" value="Unassembled WGS sequence"/>
</dbReference>
<proteinExistence type="inferred from homology"/>
<evidence type="ECO:0000256" key="7">
    <source>
        <dbReference type="SAM" id="Phobius"/>
    </source>
</evidence>
<name>A0A5M8FVB3_9GAMM</name>
<feature type="transmembrane region" description="Helical" evidence="7">
    <location>
        <begin position="467"/>
        <end position="488"/>
    </location>
</feature>
<dbReference type="AlphaFoldDB" id="A0A5M8FVB3"/>
<feature type="transmembrane region" description="Helical" evidence="7">
    <location>
        <begin position="408"/>
        <end position="430"/>
    </location>
</feature>
<organism evidence="9 10">
    <name type="scientific">Thiohalocapsa marina</name>
    <dbReference type="NCBI Taxonomy" id="424902"/>
    <lineage>
        <taxon>Bacteria</taxon>
        <taxon>Pseudomonadati</taxon>
        <taxon>Pseudomonadota</taxon>
        <taxon>Gammaproteobacteria</taxon>
        <taxon>Chromatiales</taxon>
        <taxon>Chromatiaceae</taxon>
        <taxon>Thiohalocapsa</taxon>
    </lineage>
</organism>